<reference evidence="2" key="1">
    <citation type="submission" date="2024-07" db="EMBL/GenBank/DDBJ databases">
        <title>Two chromosome-level genome assemblies of Korean endemic species Abeliophyllum distichum and Forsythia ovata (Oleaceae).</title>
        <authorList>
            <person name="Jang H."/>
        </authorList>
    </citation>
    <scope>NUCLEOTIDE SEQUENCE [LARGE SCALE GENOMIC DNA]</scope>
</reference>
<organism evidence="1 2">
    <name type="scientific">Abeliophyllum distichum</name>
    <dbReference type="NCBI Taxonomy" id="126358"/>
    <lineage>
        <taxon>Eukaryota</taxon>
        <taxon>Viridiplantae</taxon>
        <taxon>Streptophyta</taxon>
        <taxon>Embryophyta</taxon>
        <taxon>Tracheophyta</taxon>
        <taxon>Spermatophyta</taxon>
        <taxon>Magnoliopsida</taxon>
        <taxon>eudicotyledons</taxon>
        <taxon>Gunneridae</taxon>
        <taxon>Pentapetalae</taxon>
        <taxon>asterids</taxon>
        <taxon>lamiids</taxon>
        <taxon>Lamiales</taxon>
        <taxon>Oleaceae</taxon>
        <taxon>Forsythieae</taxon>
        <taxon>Abeliophyllum</taxon>
    </lineage>
</organism>
<evidence type="ECO:0000313" key="1">
    <source>
        <dbReference type="EMBL" id="KAL2526807.1"/>
    </source>
</evidence>
<proteinExistence type="predicted"/>
<comment type="caution">
    <text evidence="1">The sequence shown here is derived from an EMBL/GenBank/DDBJ whole genome shotgun (WGS) entry which is preliminary data.</text>
</comment>
<dbReference type="AlphaFoldDB" id="A0ABD1UPE4"/>
<dbReference type="Proteomes" id="UP001604336">
    <property type="component" value="Unassembled WGS sequence"/>
</dbReference>
<sequence length="117" mass="13733">MRKRRDIFSTREALIHAYFEIDSSRSLEDHIQSVYEHWMKATNATYKISEPKSIRHLLDTLAPHEERIGKMILNEMASIIPLGNLHDVEFVEFCNALIEHGKPKLEMCSHILTQTWE</sequence>
<accession>A0ABD1UPE4</accession>
<evidence type="ECO:0008006" key="3">
    <source>
        <dbReference type="Google" id="ProtNLM"/>
    </source>
</evidence>
<protein>
    <recommendedName>
        <fullName evidence="3">NusB/RsmB/TIM44 domain-containing protein</fullName>
    </recommendedName>
</protein>
<evidence type="ECO:0000313" key="2">
    <source>
        <dbReference type="Proteomes" id="UP001604336"/>
    </source>
</evidence>
<dbReference type="EMBL" id="JBFOLK010000003">
    <property type="protein sequence ID" value="KAL2526807.1"/>
    <property type="molecule type" value="Genomic_DNA"/>
</dbReference>
<keyword evidence="2" id="KW-1185">Reference proteome</keyword>
<name>A0ABD1UPE4_9LAMI</name>
<gene>
    <name evidence="1" type="ORF">Adt_11861</name>
</gene>